<dbReference type="Pfam" id="PF18290">
    <property type="entry name" value="Nudix_hydro"/>
    <property type="match status" value="1"/>
</dbReference>
<dbReference type="Proteomes" id="UP000325577">
    <property type="component" value="Linkage Group LG2"/>
</dbReference>
<dbReference type="InterPro" id="IPR040618">
    <property type="entry name" value="Pre-Nudix"/>
</dbReference>
<evidence type="ECO:0000259" key="1">
    <source>
        <dbReference type="Pfam" id="PF18290"/>
    </source>
</evidence>
<name>A0A5J5AS23_9ASTE</name>
<gene>
    <name evidence="2" type="ORF">F0562_006442</name>
</gene>
<keyword evidence="3" id="KW-1185">Reference proteome</keyword>
<dbReference type="AlphaFoldDB" id="A0A5J5AS23"/>
<organism evidence="2 3">
    <name type="scientific">Nyssa sinensis</name>
    <dbReference type="NCBI Taxonomy" id="561372"/>
    <lineage>
        <taxon>Eukaryota</taxon>
        <taxon>Viridiplantae</taxon>
        <taxon>Streptophyta</taxon>
        <taxon>Embryophyta</taxon>
        <taxon>Tracheophyta</taxon>
        <taxon>Spermatophyta</taxon>
        <taxon>Magnoliopsida</taxon>
        <taxon>eudicotyledons</taxon>
        <taxon>Gunneridae</taxon>
        <taxon>Pentapetalae</taxon>
        <taxon>asterids</taxon>
        <taxon>Cornales</taxon>
        <taxon>Nyssaceae</taxon>
        <taxon>Nyssa</taxon>
    </lineage>
</organism>
<dbReference type="OrthoDB" id="1938016at2759"/>
<feature type="domain" description="Pre-nudix hydrolase" evidence="1">
    <location>
        <begin position="96"/>
        <end position="133"/>
    </location>
</feature>
<reference evidence="2 3" key="1">
    <citation type="submission" date="2019-09" db="EMBL/GenBank/DDBJ databases">
        <title>A chromosome-level genome assembly of the Chinese tupelo Nyssa sinensis.</title>
        <authorList>
            <person name="Yang X."/>
            <person name="Kang M."/>
            <person name="Yang Y."/>
            <person name="Xiong H."/>
            <person name="Wang M."/>
            <person name="Zhang Z."/>
            <person name="Wang Z."/>
            <person name="Wu H."/>
            <person name="Ma T."/>
            <person name="Liu J."/>
            <person name="Xi Z."/>
        </authorList>
    </citation>
    <scope>NUCLEOTIDE SEQUENCE [LARGE SCALE GENOMIC DNA]</scope>
    <source>
        <strain evidence="2">J267</strain>
        <tissue evidence="2">Leaf</tissue>
    </source>
</reference>
<evidence type="ECO:0000313" key="3">
    <source>
        <dbReference type="Proteomes" id="UP000325577"/>
    </source>
</evidence>
<protein>
    <recommendedName>
        <fullName evidence="1">Pre-nudix hydrolase domain-containing protein</fullName>
    </recommendedName>
</protein>
<sequence>MTQLLVTELPNFIEIFDISCTGAPLAQMTIERVDKHIDKKGLPCHGPQNKKVAGTRGLKVQPVTPFFIRFMSTTRSSLLVGKQVVPENTVQQTELLDASNDAYGGVIVDMKEHVDPNVFVTLLRASMSQWAQQIVDLGL</sequence>
<dbReference type="EMBL" id="CM018043">
    <property type="protein sequence ID" value="KAA8531841.1"/>
    <property type="molecule type" value="Genomic_DNA"/>
</dbReference>
<accession>A0A5J5AS23</accession>
<proteinExistence type="predicted"/>
<dbReference type="Gene3D" id="3.40.630.30">
    <property type="match status" value="1"/>
</dbReference>
<evidence type="ECO:0000313" key="2">
    <source>
        <dbReference type="EMBL" id="KAA8531841.1"/>
    </source>
</evidence>